<keyword evidence="1 3" id="KW-0378">Hydrolase</keyword>
<dbReference type="Gene3D" id="2.30.40.10">
    <property type="entry name" value="Urease, subunit C, domain 1"/>
    <property type="match status" value="1"/>
</dbReference>
<feature type="domain" description="Amidohydrolase-related" evidence="2">
    <location>
        <begin position="63"/>
        <end position="439"/>
    </location>
</feature>
<dbReference type="CDD" id="cd01298">
    <property type="entry name" value="ATZ_TRZ_like"/>
    <property type="match status" value="1"/>
</dbReference>
<dbReference type="PANTHER" id="PTHR43794:SF11">
    <property type="entry name" value="AMIDOHYDROLASE-RELATED DOMAIN-CONTAINING PROTEIN"/>
    <property type="match status" value="1"/>
</dbReference>
<sequence>MASIKSSLYIHGTIVTVNKRREVLLDGAIHVVENRIAAIGKTTTLLASSLPEDTVTTNLKSRIVIPGLINAHAHLIQSLMRGLGEDMDLHRWACDVIWPLEATYEGDDGYIAAKLAMAEMLKSGTTCFLEPMLPSHAGFDRVSKAVEETGIRGCLGTLVKSPKSNSRAGDSFKDARDNNAADMSVQAALAKHEKYHGLYDDRLHVWIAAETPRGVDESIYAEVGAACEKHNLRLTVHVAEDARDKVLIKECYSATPVQFCQNNCLTSDRTVLAHMIHLDLDTDLDILKATNTSVVHNPTSNCKLGDGIAAIPQMLEKDINVALGTDGAPCSNTYDLFRDMHLAGIIHKGRSQNATHLPAEQVLEMATINGAKALGLEKEIGSLEVGKKADFAVLDASELRAAPYDAIQAGKGGAHVATTVVHSCDGKDVVMVVVNGVLVFESGKLITVDEEDIKQKSREAILQIRERSGVSAQPAKMGWTYT</sequence>
<dbReference type="SUPFAM" id="SSF51556">
    <property type="entry name" value="Metallo-dependent hydrolases"/>
    <property type="match status" value="1"/>
</dbReference>
<protein>
    <submittedName>
        <fullName evidence="3">Related to atrazine chlorohydrolase/guanine deaminase</fullName>
    </submittedName>
</protein>
<keyword evidence="4" id="KW-1185">Reference proteome</keyword>
<dbReference type="InterPro" id="IPR006680">
    <property type="entry name" value="Amidohydro-rel"/>
</dbReference>
<evidence type="ECO:0000313" key="4">
    <source>
        <dbReference type="Proteomes" id="UP000184330"/>
    </source>
</evidence>
<dbReference type="Gene3D" id="3.20.20.140">
    <property type="entry name" value="Metal-dependent hydrolases"/>
    <property type="match status" value="1"/>
</dbReference>
<name>A0A1L7WHW4_9HELO</name>
<dbReference type="Proteomes" id="UP000184330">
    <property type="component" value="Unassembled WGS sequence"/>
</dbReference>
<dbReference type="OrthoDB" id="194468at2759"/>
<evidence type="ECO:0000259" key="2">
    <source>
        <dbReference type="Pfam" id="PF01979"/>
    </source>
</evidence>
<dbReference type="SUPFAM" id="SSF51338">
    <property type="entry name" value="Composite domain of metallo-dependent hydrolases"/>
    <property type="match status" value="2"/>
</dbReference>
<dbReference type="STRING" id="576137.A0A1L7WHW4"/>
<dbReference type="EMBL" id="FJOG01000002">
    <property type="protein sequence ID" value="CZR52332.1"/>
    <property type="molecule type" value="Genomic_DNA"/>
</dbReference>
<dbReference type="PANTHER" id="PTHR43794">
    <property type="entry name" value="AMINOHYDROLASE SSNA-RELATED"/>
    <property type="match status" value="1"/>
</dbReference>
<dbReference type="AlphaFoldDB" id="A0A1L7WHW4"/>
<evidence type="ECO:0000313" key="3">
    <source>
        <dbReference type="EMBL" id="CZR52332.1"/>
    </source>
</evidence>
<dbReference type="InterPro" id="IPR032466">
    <property type="entry name" value="Metal_Hydrolase"/>
</dbReference>
<dbReference type="InterPro" id="IPR011059">
    <property type="entry name" value="Metal-dep_hydrolase_composite"/>
</dbReference>
<accession>A0A1L7WHW4</accession>
<gene>
    <name evidence="3" type="ORF">PAC_02209</name>
</gene>
<dbReference type="InterPro" id="IPR050287">
    <property type="entry name" value="MTA/SAH_deaminase"/>
</dbReference>
<evidence type="ECO:0000256" key="1">
    <source>
        <dbReference type="ARBA" id="ARBA00022801"/>
    </source>
</evidence>
<dbReference type="Pfam" id="PF01979">
    <property type="entry name" value="Amidohydro_1"/>
    <property type="match status" value="1"/>
</dbReference>
<organism evidence="3 4">
    <name type="scientific">Phialocephala subalpina</name>
    <dbReference type="NCBI Taxonomy" id="576137"/>
    <lineage>
        <taxon>Eukaryota</taxon>
        <taxon>Fungi</taxon>
        <taxon>Dikarya</taxon>
        <taxon>Ascomycota</taxon>
        <taxon>Pezizomycotina</taxon>
        <taxon>Leotiomycetes</taxon>
        <taxon>Helotiales</taxon>
        <taxon>Mollisiaceae</taxon>
        <taxon>Phialocephala</taxon>
        <taxon>Phialocephala fortinii species complex</taxon>
    </lineage>
</organism>
<reference evidence="3 4" key="1">
    <citation type="submission" date="2016-03" db="EMBL/GenBank/DDBJ databases">
        <authorList>
            <person name="Ploux O."/>
        </authorList>
    </citation>
    <scope>NUCLEOTIDE SEQUENCE [LARGE SCALE GENOMIC DNA]</scope>
    <source>
        <strain evidence="3 4">UAMH 11012</strain>
    </source>
</reference>
<proteinExistence type="predicted"/>
<dbReference type="GO" id="GO:0016810">
    <property type="term" value="F:hydrolase activity, acting on carbon-nitrogen (but not peptide) bonds"/>
    <property type="evidence" value="ECO:0007669"/>
    <property type="project" value="InterPro"/>
</dbReference>